<dbReference type="InterPro" id="IPR019414">
    <property type="entry name" value="Rtp1_C2"/>
</dbReference>
<feature type="domain" description="RNA polymerase II assembly factor Rtp1 C-terminal" evidence="4">
    <location>
        <begin position="564"/>
        <end position="661"/>
    </location>
</feature>
<organism evidence="5 6">
    <name type="scientific">Cadophora malorum</name>
    <dbReference type="NCBI Taxonomy" id="108018"/>
    <lineage>
        <taxon>Eukaryota</taxon>
        <taxon>Fungi</taxon>
        <taxon>Dikarya</taxon>
        <taxon>Ascomycota</taxon>
        <taxon>Pezizomycotina</taxon>
        <taxon>Leotiomycetes</taxon>
        <taxon>Helotiales</taxon>
        <taxon>Ploettnerulaceae</taxon>
        <taxon>Cadophora</taxon>
    </lineage>
</organism>
<dbReference type="AlphaFoldDB" id="A0A8H7TIT8"/>
<dbReference type="InterPro" id="IPR019451">
    <property type="entry name" value="Rtp1_C1"/>
</dbReference>
<dbReference type="PANTHER" id="PTHR20959">
    <property type="entry name" value="TRANSPORT AND GOLGI ORGANIZATION PROTEIN 6 FAMILY MEMBER"/>
    <property type="match status" value="1"/>
</dbReference>
<evidence type="ECO:0000259" key="3">
    <source>
        <dbReference type="Pfam" id="PF10304"/>
    </source>
</evidence>
<dbReference type="EMBL" id="JAFJYH010000099">
    <property type="protein sequence ID" value="KAG4419721.1"/>
    <property type="molecule type" value="Genomic_DNA"/>
</dbReference>
<comment type="similarity">
    <text evidence="1">Belongs to the Tango6 family.</text>
</comment>
<accession>A0A8H7TIT8</accession>
<dbReference type="Proteomes" id="UP000664132">
    <property type="component" value="Unassembled WGS sequence"/>
</dbReference>
<evidence type="ECO:0000313" key="5">
    <source>
        <dbReference type="EMBL" id="KAG4419721.1"/>
    </source>
</evidence>
<dbReference type="Pfam" id="PF10363">
    <property type="entry name" value="RTP1_C1"/>
    <property type="match status" value="1"/>
</dbReference>
<gene>
    <name evidence="5" type="ORF">IFR04_007128</name>
</gene>
<protein>
    <recommendedName>
        <fullName evidence="7">Protein required for cell viability</fullName>
    </recommendedName>
</protein>
<evidence type="ECO:0000256" key="1">
    <source>
        <dbReference type="ARBA" id="ARBA00005724"/>
    </source>
</evidence>
<dbReference type="OrthoDB" id="39591at2759"/>
<proteinExistence type="inferred from homology"/>
<feature type="domain" description="RNA polymerase II assembly factor Rtp1 C-terminal" evidence="3">
    <location>
        <begin position="833"/>
        <end position="865"/>
    </location>
</feature>
<dbReference type="InterPro" id="IPR039600">
    <property type="entry name" value="TANGO6/Rtp1"/>
</dbReference>
<dbReference type="PANTHER" id="PTHR20959:SF1">
    <property type="entry name" value="TRANSPORT AND GOLGI ORGANIZATION PROTEIN 6 HOMOLOG"/>
    <property type="match status" value="1"/>
</dbReference>
<dbReference type="InterPro" id="IPR016024">
    <property type="entry name" value="ARM-type_fold"/>
</dbReference>
<sequence length="909" mass="100553">MAGQDKKSRPPLVDTILQNGKQAFDPELPEETRREQIPKFNSLLESTGTLALIPVLNLLIQPGRVQSWLRAPLISALALLPLRPRGVQHTIEFILSVHPSTSSSNTPASTGRGADISHEALNAISRLLSSPPAEMSAENWFGGIAPQLLALLDGDGEPEMDRAAAFVIGFGILGRKQYGAPGTPGWNAFIEPILSALDPTLMSSKIRKFSIESIETIGTRKTIVSVVEVSRGLHRLSTLLVSHPHPSLSRRLLRPVLLPLWTLSCWRHGGDQTEKRYREPARKLLKVLIQLSPSQTDVSNQPGPPSTFNLLTSILQNITFKGRAKAGQPGWIYSTDDVGGIFVEEVRASVPDANKKPFDDVDIGFATDAFISLLQDIPDVKSDISKLFMTLCKKWLANTAKANKSNVVTHLNKVNESTEEDIETTFIEVTVMRKMMTSFPENLVDDSRQVLELVDGILKDFLANSDLGEETVAVAMSLLNIVLTSPSFRVTEELDQSLASIESSLNSVSRKRLDVSSTAQNLLLLLKFRYTLNDQEDVNMSTPTDRQVEDKKSYSLAMSYLTAVDSPPPVRAQGLELLSNLIRSGSSILDIPALLVLFSSLLQDNEEYIYLRTIKSFIQLSQKHPKSVMKDLIDRYVDPQEESELDQRLRLGEALLQVIQSNYLAFVSETSKFVCEGLLFIAGRRGYRPKTEQQQLKKNKLKRKQNSEAEEAWGGEVPQLDEVLGTHTQEDPEFLAQIIAGWESKRGQEDIRIRASALSILGSGIEANIEGIGSQLISAAVDLSIHILTLEPESEKGILRRAAILLVLNFIKALDSARSEGKNLGFGFVGQSLDDVRRVLEYVESTDGDGLVRQHAKDVIESLDAWQINSLIRPQTKQTDIKELAGLRITPRGVQDTSGHVKPRIEEID</sequence>
<comment type="caution">
    <text evidence="5">The sequence shown here is derived from an EMBL/GenBank/DDBJ whole genome shotgun (WGS) entry which is preliminary data.</text>
</comment>
<evidence type="ECO:0000256" key="2">
    <source>
        <dbReference type="SAM" id="MobiDB-lite"/>
    </source>
</evidence>
<evidence type="ECO:0000259" key="4">
    <source>
        <dbReference type="Pfam" id="PF10363"/>
    </source>
</evidence>
<keyword evidence="6" id="KW-1185">Reference proteome</keyword>
<dbReference type="GO" id="GO:0009306">
    <property type="term" value="P:protein secretion"/>
    <property type="evidence" value="ECO:0007669"/>
    <property type="project" value="TreeGrafter"/>
</dbReference>
<evidence type="ECO:0000313" key="6">
    <source>
        <dbReference type="Proteomes" id="UP000664132"/>
    </source>
</evidence>
<reference evidence="5" key="1">
    <citation type="submission" date="2021-02" db="EMBL/GenBank/DDBJ databases">
        <title>Genome sequence Cadophora malorum strain M34.</title>
        <authorList>
            <person name="Stefanovic E."/>
            <person name="Vu D."/>
            <person name="Scully C."/>
            <person name="Dijksterhuis J."/>
            <person name="Roader J."/>
            <person name="Houbraken J."/>
        </authorList>
    </citation>
    <scope>NUCLEOTIDE SEQUENCE</scope>
    <source>
        <strain evidence="5">M34</strain>
    </source>
</reference>
<feature type="region of interest" description="Disordered" evidence="2">
    <location>
        <begin position="692"/>
        <end position="712"/>
    </location>
</feature>
<dbReference type="Pfam" id="PF10304">
    <property type="entry name" value="RTP1_C2"/>
    <property type="match status" value="1"/>
</dbReference>
<evidence type="ECO:0008006" key="7">
    <source>
        <dbReference type="Google" id="ProtNLM"/>
    </source>
</evidence>
<dbReference type="SUPFAM" id="SSF48371">
    <property type="entry name" value="ARM repeat"/>
    <property type="match status" value="2"/>
</dbReference>
<name>A0A8H7TIT8_9HELO</name>